<sequence length="212" mass="24471">MKAFLFDLDGTLLLSDEESFYSTYFELLGKYTSDLVDSKKLLKSINDTFEKMTFENNEANNYQKFMVEMSKCFGNKMIDLEKRFEEFYNGPFKELKKLTRPNIELIKTMRNLDGLKVLATNPMFPEIAIRERMKWAELKDDDFTLVTFMENSHYLKPNPKYFLEIAGKIGVKPQECTMIGNDPVLDGACEKTGVKFVLVGGNDGRPESRIEG</sequence>
<organism evidence="1">
    <name type="scientific">Mesoaciditoga lauensis</name>
    <dbReference type="NCBI Taxonomy" id="1495039"/>
    <lineage>
        <taxon>Bacteria</taxon>
        <taxon>Thermotogati</taxon>
        <taxon>Thermotogota</taxon>
        <taxon>Thermotogae</taxon>
        <taxon>Mesoaciditogales</taxon>
        <taxon>Mesoaciditogaceae</taxon>
        <taxon>Mesoaciditoga</taxon>
    </lineage>
</organism>
<keyword evidence="1" id="KW-0378">Hydrolase</keyword>
<protein>
    <submittedName>
        <fullName evidence="1">HAD family hydrolase</fullName>
    </submittedName>
</protein>
<gene>
    <name evidence="1" type="ORF">ENX73_04485</name>
</gene>
<name>A0A7V3VSS7_9BACT</name>
<dbReference type="GO" id="GO:0016787">
    <property type="term" value="F:hydrolase activity"/>
    <property type="evidence" value="ECO:0007669"/>
    <property type="project" value="UniProtKB-KW"/>
</dbReference>
<reference evidence="1" key="1">
    <citation type="journal article" date="2020" name="mSystems">
        <title>Genome- and Community-Level Interaction Insights into Carbon Utilization and Element Cycling Functions of Hydrothermarchaeota in Hydrothermal Sediment.</title>
        <authorList>
            <person name="Zhou Z."/>
            <person name="Liu Y."/>
            <person name="Xu W."/>
            <person name="Pan J."/>
            <person name="Luo Z.H."/>
            <person name="Li M."/>
        </authorList>
    </citation>
    <scope>NUCLEOTIDE SEQUENCE [LARGE SCALE GENOMIC DNA]</scope>
    <source>
        <strain evidence="1">SpSt-966</strain>
    </source>
</reference>
<dbReference type="SUPFAM" id="SSF56784">
    <property type="entry name" value="HAD-like"/>
    <property type="match status" value="1"/>
</dbReference>
<dbReference type="CDD" id="cd01427">
    <property type="entry name" value="HAD_like"/>
    <property type="match status" value="1"/>
</dbReference>
<dbReference type="Pfam" id="PF00702">
    <property type="entry name" value="Hydrolase"/>
    <property type="match status" value="1"/>
</dbReference>
<dbReference type="AlphaFoldDB" id="A0A7V3VSS7"/>
<dbReference type="SFLD" id="SFLDS00003">
    <property type="entry name" value="Haloacid_Dehalogenase"/>
    <property type="match status" value="1"/>
</dbReference>
<dbReference type="InterPro" id="IPR036412">
    <property type="entry name" value="HAD-like_sf"/>
</dbReference>
<dbReference type="PROSITE" id="PS01228">
    <property type="entry name" value="COF_1"/>
    <property type="match status" value="1"/>
</dbReference>
<dbReference type="Gene3D" id="3.40.50.1000">
    <property type="entry name" value="HAD superfamily/HAD-like"/>
    <property type="match status" value="1"/>
</dbReference>
<comment type="caution">
    <text evidence="1">The sequence shown here is derived from an EMBL/GenBank/DDBJ whole genome shotgun (WGS) entry which is preliminary data.</text>
</comment>
<dbReference type="SFLD" id="SFLDG01129">
    <property type="entry name" value="C1.5:_HAD__Beta-PGM__Phosphata"/>
    <property type="match status" value="1"/>
</dbReference>
<dbReference type="InterPro" id="IPR023214">
    <property type="entry name" value="HAD_sf"/>
</dbReference>
<proteinExistence type="predicted"/>
<evidence type="ECO:0000313" key="1">
    <source>
        <dbReference type="EMBL" id="HGE75364.1"/>
    </source>
</evidence>
<dbReference type="EMBL" id="DTPE01000181">
    <property type="protein sequence ID" value="HGE75364.1"/>
    <property type="molecule type" value="Genomic_DNA"/>
</dbReference>
<accession>A0A7V3VSS7</accession>